<keyword evidence="2" id="KW-1185">Reference proteome</keyword>
<evidence type="ECO:0000313" key="2">
    <source>
        <dbReference type="Proteomes" id="UP000006729"/>
    </source>
</evidence>
<sequence>MIILIILTIIKIIMIKKNNNNNNRLGSNIFSLATTPNSRRIEHMGLTSLQASRLAGANPSLLWLDLASLADHLG</sequence>
<protein>
    <submittedName>
        <fullName evidence="1">Uncharacterized protein</fullName>
    </submittedName>
</protein>
<reference evidence="1 2" key="1">
    <citation type="journal article" date="2006" name="Science">
        <title>The genome of black cottonwood, Populus trichocarpa (Torr. &amp; Gray).</title>
        <authorList>
            <person name="Tuskan G.A."/>
            <person name="Difazio S."/>
            <person name="Jansson S."/>
            <person name="Bohlmann J."/>
            <person name="Grigoriev I."/>
            <person name="Hellsten U."/>
            <person name="Putnam N."/>
            <person name="Ralph S."/>
            <person name="Rombauts S."/>
            <person name="Salamov A."/>
            <person name="Schein J."/>
            <person name="Sterck L."/>
            <person name="Aerts A."/>
            <person name="Bhalerao R.R."/>
            <person name="Bhalerao R.P."/>
            <person name="Blaudez D."/>
            <person name="Boerjan W."/>
            <person name="Brun A."/>
            <person name="Brunner A."/>
            <person name="Busov V."/>
            <person name="Campbell M."/>
            <person name="Carlson J."/>
            <person name="Chalot M."/>
            <person name="Chapman J."/>
            <person name="Chen G.L."/>
            <person name="Cooper D."/>
            <person name="Coutinho P.M."/>
            <person name="Couturier J."/>
            <person name="Covert S."/>
            <person name="Cronk Q."/>
            <person name="Cunningham R."/>
            <person name="Davis J."/>
            <person name="Degroeve S."/>
            <person name="Dejardin A."/>
            <person name="Depamphilis C."/>
            <person name="Detter J."/>
            <person name="Dirks B."/>
            <person name="Dubchak I."/>
            <person name="Duplessis S."/>
            <person name="Ehlting J."/>
            <person name="Ellis B."/>
            <person name="Gendler K."/>
            <person name="Goodstein D."/>
            <person name="Gribskov M."/>
            <person name="Grimwood J."/>
            <person name="Groover A."/>
            <person name="Gunter L."/>
            <person name="Hamberger B."/>
            <person name="Heinze B."/>
            <person name="Helariutta Y."/>
            <person name="Henrissat B."/>
            <person name="Holligan D."/>
            <person name="Holt R."/>
            <person name="Huang W."/>
            <person name="Islam-Faridi N."/>
            <person name="Jones S."/>
            <person name="Jones-Rhoades M."/>
            <person name="Jorgensen R."/>
            <person name="Joshi C."/>
            <person name="Kangasjarvi J."/>
            <person name="Karlsson J."/>
            <person name="Kelleher C."/>
            <person name="Kirkpatrick R."/>
            <person name="Kirst M."/>
            <person name="Kohler A."/>
            <person name="Kalluri U."/>
            <person name="Larimer F."/>
            <person name="Leebens-Mack J."/>
            <person name="Leple J.C."/>
            <person name="Locascio P."/>
            <person name="Lou Y."/>
            <person name="Lucas S."/>
            <person name="Martin F."/>
            <person name="Montanini B."/>
            <person name="Napoli C."/>
            <person name="Nelson D.R."/>
            <person name="Nelson C."/>
            <person name="Nieminen K."/>
            <person name="Nilsson O."/>
            <person name="Pereda V."/>
            <person name="Peter G."/>
            <person name="Philippe R."/>
            <person name="Pilate G."/>
            <person name="Poliakov A."/>
            <person name="Razumovskaya J."/>
            <person name="Richardson P."/>
            <person name="Rinaldi C."/>
            <person name="Ritland K."/>
            <person name="Rouze P."/>
            <person name="Ryaboy D."/>
            <person name="Schmutz J."/>
            <person name="Schrader J."/>
            <person name="Segerman B."/>
            <person name="Shin H."/>
            <person name="Siddiqui A."/>
            <person name="Sterky F."/>
            <person name="Terry A."/>
            <person name="Tsai C.J."/>
            <person name="Uberbacher E."/>
            <person name="Unneberg P."/>
            <person name="Vahala J."/>
            <person name="Wall K."/>
            <person name="Wessler S."/>
            <person name="Yang G."/>
            <person name="Yin T."/>
            <person name="Douglas C."/>
            <person name="Marra M."/>
            <person name="Sandberg G."/>
            <person name="Van de Peer Y."/>
            <person name="Rokhsar D."/>
        </authorList>
    </citation>
    <scope>NUCLEOTIDE SEQUENCE [LARGE SCALE GENOMIC DNA]</scope>
    <source>
        <strain evidence="2">cv. Nisqually</strain>
    </source>
</reference>
<evidence type="ECO:0000313" key="1">
    <source>
        <dbReference type="EMBL" id="KAI9390455.1"/>
    </source>
</evidence>
<dbReference type="Proteomes" id="UP000006729">
    <property type="component" value="Chromosome 8"/>
</dbReference>
<accession>A0ACC0SMP4</accession>
<gene>
    <name evidence="1" type="ORF">POPTR_008G182350v4</name>
</gene>
<name>A0ACC0SMP4_POPTR</name>
<proteinExistence type="predicted"/>
<organism evidence="1 2">
    <name type="scientific">Populus trichocarpa</name>
    <name type="common">Western balsam poplar</name>
    <name type="synonym">Populus balsamifera subsp. trichocarpa</name>
    <dbReference type="NCBI Taxonomy" id="3694"/>
    <lineage>
        <taxon>Eukaryota</taxon>
        <taxon>Viridiplantae</taxon>
        <taxon>Streptophyta</taxon>
        <taxon>Embryophyta</taxon>
        <taxon>Tracheophyta</taxon>
        <taxon>Spermatophyta</taxon>
        <taxon>Magnoliopsida</taxon>
        <taxon>eudicotyledons</taxon>
        <taxon>Gunneridae</taxon>
        <taxon>Pentapetalae</taxon>
        <taxon>rosids</taxon>
        <taxon>fabids</taxon>
        <taxon>Malpighiales</taxon>
        <taxon>Salicaceae</taxon>
        <taxon>Saliceae</taxon>
        <taxon>Populus</taxon>
    </lineage>
</organism>
<dbReference type="EMBL" id="CM009297">
    <property type="protein sequence ID" value="KAI9390455.1"/>
    <property type="molecule type" value="Genomic_DNA"/>
</dbReference>
<comment type="caution">
    <text evidence="1">The sequence shown here is derived from an EMBL/GenBank/DDBJ whole genome shotgun (WGS) entry which is preliminary data.</text>
</comment>